<evidence type="ECO:0000313" key="2">
    <source>
        <dbReference type="Proteomes" id="UP001162992"/>
    </source>
</evidence>
<dbReference type="EMBL" id="CM055109">
    <property type="protein sequence ID" value="KAJ7523865.1"/>
    <property type="molecule type" value="Genomic_DNA"/>
</dbReference>
<comment type="caution">
    <text evidence="1">The sequence shown here is derived from an EMBL/GenBank/DDBJ whole genome shotgun (WGS) entry which is preliminary data.</text>
</comment>
<dbReference type="Proteomes" id="UP001162992">
    <property type="component" value="Chromosome 18"/>
</dbReference>
<sequence length="1037" mass="117327">MMLMRRSQSRPRTRLSRSISGSAQGSRWGITLSLAAVGFLLLGSVVFLQVKLASIRHASRGPQIEKEDDLDSELQLQQWDRIEFKGDDSGEVSRTGLQLANSETSNAAHKLQVTKEGRKDAGGELEQSFSEKSRVREGSAFKKDTSEKLELEGREFLEEDRLDVDDAEKLMKENMEYFEDDEINFGDGGIEDFEDLRDDQDGAFAEEGDKFKDGEVEDDMEEQSDDVESDEIAKSNSNDSARKEGGLTREDGVDIEENNGDERREPEQSKLESLRPIADAGNVAESKITTDSKGHTEKKQNDSFYMDSDREVLRTHAQRSGSGSDEINQSKEDKGYDAGETTSAKNLERLGQIRTVPRWVPAHRKTDLEDQRNNTDLKINPVSMDGNATKEHLRKQSFWDNLLGLKNVPSAKGNYLSNILVARKYGLNVNSNGQQRQAKELKQERGQTSLEQRSNPESSEVNMGGSVSAAKHKGIFSSDDEPLDVDVQRKLEELVDIEDALFLNKETAPPKIISTRSSTKTSSKTTHISDSSKREKAGKAAVDLLNPLNNPLLQDPDMIGPGGLTRNDRAILKALRKTSFDDIPSPNFWRIKDNGEKGSARMLQDSSDLKRLSIIYPRQPNESATDALKAVDDTIGHEDDNKREKSMVGNTFKPELATHNEVATGQDNETPTSGGTPYSALNSKSHYQEKNLEGSGFANLMEVQVEEQDDQEEMAEEASAEESYETSTEESHRRWGSFPGMDSNLRFFKFMDIFLDSRSCQLKVFMAWTTPPWSFSVRHQRGLESLFHFHPQACVVVFSESIELDFFREFFQEGFRIAVVMPNLEELLEGTPTEVFASIWLNWRKVDLFYLHYTELLRLAALYKYGGVYLDFDVIILREFTDFRNTVGLENFEENWRLNGAVMAFERRSPFLEACLVEYTATYDDKLLSWNGADLLTRISNRQATEYGRKWVEVTKELHTVLPTTFFPIKSSSIHSYFTVPAEEDERQSHVELLDKILQESSAFHFWNSVTAMLVPETGSLVERVINHFCTKCADVI</sequence>
<protein>
    <submittedName>
        <fullName evidence="1">Uncharacterized protein</fullName>
    </submittedName>
</protein>
<name>A0ACC2B2B4_DIPCM</name>
<evidence type="ECO:0000313" key="1">
    <source>
        <dbReference type="EMBL" id="KAJ7523865.1"/>
    </source>
</evidence>
<accession>A0ACC2B2B4</accession>
<organism evidence="1 2">
    <name type="scientific">Diphasiastrum complanatum</name>
    <name type="common">Issler's clubmoss</name>
    <name type="synonym">Lycopodium complanatum</name>
    <dbReference type="NCBI Taxonomy" id="34168"/>
    <lineage>
        <taxon>Eukaryota</taxon>
        <taxon>Viridiplantae</taxon>
        <taxon>Streptophyta</taxon>
        <taxon>Embryophyta</taxon>
        <taxon>Tracheophyta</taxon>
        <taxon>Lycopodiopsida</taxon>
        <taxon>Lycopodiales</taxon>
        <taxon>Lycopodiaceae</taxon>
        <taxon>Lycopodioideae</taxon>
        <taxon>Diphasiastrum</taxon>
    </lineage>
</organism>
<keyword evidence="2" id="KW-1185">Reference proteome</keyword>
<reference evidence="2" key="1">
    <citation type="journal article" date="2024" name="Proc. Natl. Acad. Sci. U.S.A.">
        <title>Extraordinary preservation of gene collinearity over three hundred million years revealed in homosporous lycophytes.</title>
        <authorList>
            <person name="Li C."/>
            <person name="Wickell D."/>
            <person name="Kuo L.Y."/>
            <person name="Chen X."/>
            <person name="Nie B."/>
            <person name="Liao X."/>
            <person name="Peng D."/>
            <person name="Ji J."/>
            <person name="Jenkins J."/>
            <person name="Williams M."/>
            <person name="Shu S."/>
            <person name="Plott C."/>
            <person name="Barry K."/>
            <person name="Rajasekar S."/>
            <person name="Grimwood J."/>
            <person name="Han X."/>
            <person name="Sun S."/>
            <person name="Hou Z."/>
            <person name="He W."/>
            <person name="Dai G."/>
            <person name="Sun C."/>
            <person name="Schmutz J."/>
            <person name="Leebens-Mack J.H."/>
            <person name="Li F.W."/>
            <person name="Wang L."/>
        </authorList>
    </citation>
    <scope>NUCLEOTIDE SEQUENCE [LARGE SCALE GENOMIC DNA]</scope>
    <source>
        <strain evidence="2">cv. PW_Plant_1</strain>
    </source>
</reference>
<proteinExistence type="predicted"/>
<gene>
    <name evidence="1" type="ORF">O6H91_18G065500</name>
</gene>